<evidence type="ECO:0000313" key="2">
    <source>
        <dbReference type="EMBL" id="MFD0280176.1"/>
    </source>
</evidence>
<dbReference type="Proteomes" id="UP001596957">
    <property type="component" value="Unassembled WGS sequence"/>
</dbReference>
<sequence>MDFERPQASISGYERSPRAACPHRRGWQHQPGLWTVAPEESPAVLGALLTTTAVDTLPGHLADAGVGPAARERVVAAADSGGLGAVAQLDEPTLYAAALSHSAA</sequence>
<comment type="caution">
    <text evidence="2">The sequence shown here is derived from an EMBL/GenBank/DDBJ whole genome shotgun (WGS) entry which is preliminary data.</text>
</comment>
<protein>
    <submittedName>
        <fullName evidence="2">Uncharacterized protein</fullName>
    </submittedName>
</protein>
<dbReference type="RefSeq" id="WP_381257524.1">
    <property type="nucleotide sequence ID" value="NZ_JBHTBI010000019.1"/>
</dbReference>
<evidence type="ECO:0000313" key="3">
    <source>
        <dbReference type="Proteomes" id="UP001596957"/>
    </source>
</evidence>
<organism evidence="2 3">
    <name type="scientific">Streptomyces lutosisoli</name>
    <dbReference type="NCBI Taxonomy" id="2665721"/>
    <lineage>
        <taxon>Bacteria</taxon>
        <taxon>Bacillati</taxon>
        <taxon>Actinomycetota</taxon>
        <taxon>Actinomycetes</taxon>
        <taxon>Kitasatosporales</taxon>
        <taxon>Streptomycetaceae</taxon>
        <taxon>Streptomyces</taxon>
    </lineage>
</organism>
<accession>A0ABW2V6L8</accession>
<gene>
    <name evidence="2" type="ORF">ACFQZP_00560</name>
</gene>
<feature type="region of interest" description="Disordered" evidence="1">
    <location>
        <begin position="1"/>
        <end position="26"/>
    </location>
</feature>
<proteinExistence type="predicted"/>
<name>A0ABW2V6L8_9ACTN</name>
<evidence type="ECO:0000256" key="1">
    <source>
        <dbReference type="SAM" id="MobiDB-lite"/>
    </source>
</evidence>
<reference evidence="3" key="1">
    <citation type="journal article" date="2019" name="Int. J. Syst. Evol. Microbiol.">
        <title>The Global Catalogue of Microorganisms (GCM) 10K type strain sequencing project: providing services to taxonomists for standard genome sequencing and annotation.</title>
        <authorList>
            <consortium name="The Broad Institute Genomics Platform"/>
            <consortium name="The Broad Institute Genome Sequencing Center for Infectious Disease"/>
            <person name="Wu L."/>
            <person name="Ma J."/>
        </authorList>
    </citation>
    <scope>NUCLEOTIDE SEQUENCE [LARGE SCALE GENOMIC DNA]</scope>
    <source>
        <strain evidence="3">CGMCC 4.7198</strain>
    </source>
</reference>
<keyword evidence="3" id="KW-1185">Reference proteome</keyword>
<dbReference type="EMBL" id="JBHTEC010000001">
    <property type="protein sequence ID" value="MFD0280176.1"/>
    <property type="molecule type" value="Genomic_DNA"/>
</dbReference>